<evidence type="ECO:0000256" key="8">
    <source>
        <dbReference type="SAM" id="MobiDB-lite"/>
    </source>
</evidence>
<dbReference type="PANTHER" id="PTHR31806:SF7">
    <property type="entry name" value="TRANSPORTER, PUTATIVE (AFU_ORTHOLOGUE AFUA_2G04690)-RELATED"/>
    <property type="match status" value="1"/>
</dbReference>
<dbReference type="Proteomes" id="UP000433876">
    <property type="component" value="Unassembled WGS sequence"/>
</dbReference>
<feature type="transmembrane region" description="Helical" evidence="9">
    <location>
        <begin position="396"/>
        <end position="416"/>
    </location>
</feature>
<sequence>MDHSTDEESRIGADGAKDIREEKPEKPLSSRNNDPPQERHITWLDTLRHYEGALDRKLGIEARAVQRKTPEDRDPQYAVWHNQAVMFLLWMSSTLNLACFATGFLGTALGLDLRTSLTIITTAAFLGSAVPGWCATLGPSTGLRQISISRYSLGWWPSKAAAILNVIGQIGWSSVGSITSGLALAAVSDGAIHLEIGVVLSTAISFVVSIIGLKAVFAYDKFAGLVMAFVFITLYTEAVPAVQQSQSHSQAQAQPTTPLQSVLSGPAKTAASLKLFSVVYGSSVSWASIVADYYVEYPVSTSRIKIFLLTTLGLALPTCFAMSLGAVVSSALSSRPAWSAAYNTGGIGFLIQTIIYPTGLAKFLLVLLAFSGIATNSISFYSASLSIQQFSRKLAVVPRFIWTVGLLIAVVLLSLVGRDKLLVFLQNFLGLLGCWVTSFVAVMVVEHYLFRHGLRRCCADYDLEAWDTREKMPVGVGGGLGFVAGIVGGLLGFSSSWYTGVVAKLIPGGQEDGTGVRRYGDVGFEMAFLCAVVVFIPARWVERRVIRR</sequence>
<protein>
    <submittedName>
        <fullName evidence="10">Uncharacterized protein</fullName>
    </submittedName>
</protein>
<evidence type="ECO:0000256" key="7">
    <source>
        <dbReference type="PIRNR" id="PIRNR002744"/>
    </source>
</evidence>
<evidence type="ECO:0000256" key="5">
    <source>
        <dbReference type="ARBA" id="ARBA00022989"/>
    </source>
</evidence>
<dbReference type="InterPro" id="IPR001248">
    <property type="entry name" value="Pur-cyt_permease"/>
</dbReference>
<proteinExistence type="inferred from homology"/>
<comment type="subcellular location">
    <subcellularLocation>
        <location evidence="1">Membrane</location>
        <topology evidence="1">Multi-pass membrane protein</topology>
    </subcellularLocation>
</comment>
<dbReference type="PIRSF" id="PIRSF002744">
    <property type="entry name" value="Pur-cyt_permease"/>
    <property type="match status" value="1"/>
</dbReference>
<dbReference type="Pfam" id="PF02133">
    <property type="entry name" value="Transp_cyt_pur"/>
    <property type="match status" value="1"/>
</dbReference>
<dbReference type="PANTHER" id="PTHR31806">
    <property type="entry name" value="PURINE-CYTOSINE PERMEASE FCY2-RELATED"/>
    <property type="match status" value="1"/>
</dbReference>
<keyword evidence="3 7" id="KW-0813">Transport</keyword>
<feature type="transmembrane region" description="Helical" evidence="9">
    <location>
        <begin position="428"/>
        <end position="450"/>
    </location>
</feature>
<dbReference type="EMBL" id="NMPR01000035">
    <property type="protein sequence ID" value="KAA8633591.1"/>
    <property type="molecule type" value="Genomic_DNA"/>
</dbReference>
<evidence type="ECO:0000313" key="10">
    <source>
        <dbReference type="EMBL" id="KAA8633591.1"/>
    </source>
</evidence>
<dbReference type="VEuPathDB" id="FungiDB:SMAC_04036"/>
<feature type="transmembrane region" description="Helical" evidence="9">
    <location>
        <begin position="160"/>
        <end position="184"/>
    </location>
</feature>
<evidence type="ECO:0000256" key="1">
    <source>
        <dbReference type="ARBA" id="ARBA00004141"/>
    </source>
</evidence>
<dbReference type="AlphaFoldDB" id="A0A8S8ZYD3"/>
<dbReference type="Gene3D" id="1.10.4160.10">
    <property type="entry name" value="Hydantoin permease"/>
    <property type="match status" value="1"/>
</dbReference>
<dbReference type="GO" id="GO:0022857">
    <property type="term" value="F:transmembrane transporter activity"/>
    <property type="evidence" value="ECO:0007669"/>
    <property type="project" value="InterPro"/>
</dbReference>
<feature type="transmembrane region" description="Helical" evidence="9">
    <location>
        <begin position="522"/>
        <end position="541"/>
    </location>
</feature>
<feature type="transmembrane region" description="Helical" evidence="9">
    <location>
        <begin position="306"/>
        <end position="328"/>
    </location>
</feature>
<dbReference type="GO" id="GO:0000329">
    <property type="term" value="C:fungal-type vacuole membrane"/>
    <property type="evidence" value="ECO:0007669"/>
    <property type="project" value="TreeGrafter"/>
</dbReference>
<evidence type="ECO:0000256" key="3">
    <source>
        <dbReference type="ARBA" id="ARBA00022448"/>
    </source>
</evidence>
<evidence type="ECO:0000256" key="9">
    <source>
        <dbReference type="SAM" id="Phobius"/>
    </source>
</evidence>
<dbReference type="GO" id="GO:0005886">
    <property type="term" value="C:plasma membrane"/>
    <property type="evidence" value="ECO:0007669"/>
    <property type="project" value="TreeGrafter"/>
</dbReference>
<gene>
    <name evidence="10" type="ORF">SMACR_04036</name>
</gene>
<reference evidence="10 11" key="1">
    <citation type="submission" date="2017-07" db="EMBL/GenBank/DDBJ databases">
        <title>Genome sequence of the Sordaria macrospora wild type strain R19027.</title>
        <authorList>
            <person name="Nowrousian M."/>
            <person name="Teichert I."/>
            <person name="Kueck U."/>
        </authorList>
    </citation>
    <scope>NUCLEOTIDE SEQUENCE [LARGE SCALE GENOMIC DNA]</scope>
    <source>
        <strain evidence="10 11">R19027</strain>
        <tissue evidence="10">Mycelium</tissue>
    </source>
</reference>
<evidence type="ECO:0000256" key="4">
    <source>
        <dbReference type="ARBA" id="ARBA00022692"/>
    </source>
</evidence>
<comment type="caution">
    <text evidence="10">The sequence shown here is derived from an EMBL/GenBank/DDBJ whole genome shotgun (WGS) entry which is preliminary data.</text>
</comment>
<feature type="compositionally biased region" description="Basic and acidic residues" evidence="8">
    <location>
        <begin position="1"/>
        <end position="28"/>
    </location>
</feature>
<feature type="transmembrane region" description="Helical" evidence="9">
    <location>
        <begin position="117"/>
        <end position="140"/>
    </location>
</feature>
<keyword evidence="4 9" id="KW-0812">Transmembrane</keyword>
<accession>A0A8S8ZYD3</accession>
<evidence type="ECO:0000313" key="11">
    <source>
        <dbReference type="Proteomes" id="UP000433876"/>
    </source>
</evidence>
<evidence type="ECO:0000256" key="2">
    <source>
        <dbReference type="ARBA" id="ARBA00008974"/>
    </source>
</evidence>
<feature type="transmembrane region" description="Helical" evidence="9">
    <location>
        <begin position="84"/>
        <end position="105"/>
    </location>
</feature>
<name>A0A8S8ZYD3_SORMA</name>
<evidence type="ECO:0000256" key="6">
    <source>
        <dbReference type="ARBA" id="ARBA00023136"/>
    </source>
</evidence>
<feature type="transmembrane region" description="Helical" evidence="9">
    <location>
        <begin position="196"/>
        <end position="216"/>
    </location>
</feature>
<feature type="transmembrane region" description="Helical" evidence="9">
    <location>
        <begin position="471"/>
        <end position="493"/>
    </location>
</feature>
<comment type="similarity">
    <text evidence="2 7">Belongs to the purine-cytosine permease (2.A.39) family.</text>
</comment>
<feature type="region of interest" description="Disordered" evidence="8">
    <location>
        <begin position="1"/>
        <end position="38"/>
    </location>
</feature>
<keyword evidence="5 9" id="KW-1133">Transmembrane helix</keyword>
<keyword evidence="6 7" id="KW-0472">Membrane</keyword>
<organism evidence="10 11">
    <name type="scientific">Sordaria macrospora</name>
    <dbReference type="NCBI Taxonomy" id="5147"/>
    <lineage>
        <taxon>Eukaryota</taxon>
        <taxon>Fungi</taxon>
        <taxon>Dikarya</taxon>
        <taxon>Ascomycota</taxon>
        <taxon>Pezizomycotina</taxon>
        <taxon>Sordariomycetes</taxon>
        <taxon>Sordariomycetidae</taxon>
        <taxon>Sordariales</taxon>
        <taxon>Sordariaceae</taxon>
        <taxon>Sordaria</taxon>
    </lineage>
</organism>
<dbReference type="InterPro" id="IPR026030">
    <property type="entry name" value="Pur-cyt_permease_Fcy2/21/22"/>
</dbReference>